<evidence type="ECO:0000256" key="2">
    <source>
        <dbReference type="SAM" id="Phobius"/>
    </source>
</evidence>
<keyword evidence="2" id="KW-0472">Membrane</keyword>
<evidence type="ECO:0000313" key="4">
    <source>
        <dbReference type="Proteomes" id="UP001202328"/>
    </source>
</evidence>
<feature type="compositionally biased region" description="Basic residues" evidence="1">
    <location>
        <begin position="205"/>
        <end position="225"/>
    </location>
</feature>
<dbReference type="EMBL" id="JAJJMB010003697">
    <property type="protein sequence ID" value="KAI3946196.1"/>
    <property type="molecule type" value="Genomic_DNA"/>
</dbReference>
<dbReference type="Proteomes" id="UP001202328">
    <property type="component" value="Unassembled WGS sequence"/>
</dbReference>
<name>A0AAD4TAY3_9MAGN</name>
<keyword evidence="4" id="KW-1185">Reference proteome</keyword>
<evidence type="ECO:0000313" key="3">
    <source>
        <dbReference type="EMBL" id="KAI3946196.1"/>
    </source>
</evidence>
<organism evidence="3 4">
    <name type="scientific">Papaver atlanticum</name>
    <dbReference type="NCBI Taxonomy" id="357466"/>
    <lineage>
        <taxon>Eukaryota</taxon>
        <taxon>Viridiplantae</taxon>
        <taxon>Streptophyta</taxon>
        <taxon>Embryophyta</taxon>
        <taxon>Tracheophyta</taxon>
        <taxon>Spermatophyta</taxon>
        <taxon>Magnoliopsida</taxon>
        <taxon>Ranunculales</taxon>
        <taxon>Papaveraceae</taxon>
        <taxon>Papaveroideae</taxon>
        <taxon>Papaver</taxon>
    </lineage>
</organism>
<comment type="caution">
    <text evidence="3">The sequence shown here is derived from an EMBL/GenBank/DDBJ whole genome shotgun (WGS) entry which is preliminary data.</text>
</comment>
<sequence length="516" mass="59199">MDNQWVTRVISIRALFEKSKTISVHAYNQSPVTRKLEYNVSHAALQLISVELTSMGKSRFWGRCLCIIRKTHGLPCACEILNIYKNGNQISLDSIHEHWKHLSMIPVHEKVASVFDWEDLFEKIRIKYEACTELQKHFMLEMLIEIVDPSKTNMQEPKGKFATRGRPTIVQTEAQKKKDNFTHRDLSWWERPSAGTAPTTASKKVPVKQKKVPVKPKKVPVKPKKVPVQPRKKAGESNLVDEAKGSNLFDLNELPYLNEIEEHDILPSKLMSKRKKVQCTKESVQRRKYTKKIKTNNLDVSYDEDYLKMLIKDFDNPKILTDVVEKLENVAPDGHCGFRACAEMLGISAKDGWITVKIEMERELIVNSEMYIPIIGGMKEYKDTLTILQYRRPFTTRSYWMVFPSMGYIFASAFGCIFSSLSNLGNTTLLPLRTPPPEDFRVVTILNIDNQHFVKAILKPGASLLAVQSGWSSICNEDALLWNPHMERMHRGWENIEQTQPGKGLQVIESIDLDEP</sequence>
<reference evidence="3" key="1">
    <citation type="submission" date="2022-04" db="EMBL/GenBank/DDBJ databases">
        <title>A functionally conserved STORR gene fusion in Papaver species that diverged 16.8 million years ago.</title>
        <authorList>
            <person name="Catania T."/>
        </authorList>
    </citation>
    <scope>NUCLEOTIDE SEQUENCE</scope>
    <source>
        <strain evidence="3">S-188037</strain>
    </source>
</reference>
<keyword evidence="2" id="KW-0812">Transmembrane</keyword>
<proteinExistence type="predicted"/>
<feature type="region of interest" description="Disordered" evidence="1">
    <location>
        <begin position="190"/>
        <end position="236"/>
    </location>
</feature>
<feature type="transmembrane region" description="Helical" evidence="2">
    <location>
        <begin position="399"/>
        <end position="421"/>
    </location>
</feature>
<dbReference type="AlphaFoldDB" id="A0AAD4TAY3"/>
<keyword evidence="2" id="KW-1133">Transmembrane helix</keyword>
<evidence type="ECO:0008006" key="5">
    <source>
        <dbReference type="Google" id="ProtNLM"/>
    </source>
</evidence>
<gene>
    <name evidence="3" type="ORF">MKW98_008789</name>
</gene>
<evidence type="ECO:0000256" key="1">
    <source>
        <dbReference type="SAM" id="MobiDB-lite"/>
    </source>
</evidence>
<dbReference type="CDD" id="cd22744">
    <property type="entry name" value="OTU"/>
    <property type="match status" value="1"/>
</dbReference>
<protein>
    <recommendedName>
        <fullName evidence="5">OTU domain-containing protein</fullName>
    </recommendedName>
</protein>
<accession>A0AAD4TAY3</accession>